<dbReference type="RefSeq" id="WP_008479071.1">
    <property type="nucleotide sequence ID" value="NZ_CAGS01000315.1"/>
</dbReference>
<proteinExistence type="predicted"/>
<dbReference type="Proteomes" id="UP000004221">
    <property type="component" value="Unassembled WGS sequence"/>
</dbReference>
<dbReference type="AlphaFoldDB" id="I4EJ44"/>
<feature type="coiled-coil region" evidence="1">
    <location>
        <begin position="76"/>
        <end position="145"/>
    </location>
</feature>
<evidence type="ECO:0000256" key="1">
    <source>
        <dbReference type="SAM" id="Coils"/>
    </source>
</evidence>
<protein>
    <submittedName>
        <fullName evidence="2">Uncharacterized protein</fullName>
    </submittedName>
</protein>
<dbReference type="EMBL" id="CAGS01000315">
    <property type="protein sequence ID" value="CCF84706.1"/>
    <property type="molecule type" value="Genomic_DNA"/>
</dbReference>
<keyword evidence="1" id="KW-0175">Coiled coil</keyword>
<evidence type="ECO:0000313" key="2">
    <source>
        <dbReference type="EMBL" id="CCF84706.1"/>
    </source>
</evidence>
<sequence>MVEAPPPDELRILTQALQAAEQERRALLAEQFAIPLRIRRAIQMRDCEQLIYLKQRQNELPQHIAAAQVTVLQLRIRLLEIEHRVVADRRQQLQEEVDEAREAYHVACEQWEEAVRVQAAVETRLQIIGRRLSQLKRQLEQARTEDAGDQRPSGR</sequence>
<evidence type="ECO:0000313" key="3">
    <source>
        <dbReference type="Proteomes" id="UP000004221"/>
    </source>
</evidence>
<keyword evidence="3" id="KW-1185">Reference proteome</keyword>
<organism evidence="2 3">
    <name type="scientific">Nitrolancea hollandica Lb</name>
    <dbReference type="NCBI Taxonomy" id="1129897"/>
    <lineage>
        <taxon>Bacteria</taxon>
        <taxon>Pseudomonadati</taxon>
        <taxon>Thermomicrobiota</taxon>
        <taxon>Thermomicrobia</taxon>
        <taxon>Sphaerobacterales</taxon>
        <taxon>Sphaerobacterineae</taxon>
        <taxon>Sphaerobacteraceae</taxon>
        <taxon>Nitrolancea</taxon>
    </lineage>
</organism>
<name>I4EJ44_9BACT</name>
<reference evidence="2 3" key="1">
    <citation type="journal article" date="2012" name="ISME J.">
        <title>Nitrification expanded: discovery, physiology and genomics of a nitrite-oxidizing bacterium from the phylum Chloroflexi.</title>
        <authorList>
            <person name="Sorokin D.Y."/>
            <person name="Lucker S."/>
            <person name="Vejmelkova D."/>
            <person name="Kostrikina N.A."/>
            <person name="Kleerebezem R."/>
            <person name="Rijpstra W.I."/>
            <person name="Damste J.S."/>
            <person name="Le Paslier D."/>
            <person name="Muyzer G."/>
            <person name="Wagner M."/>
            <person name="van Loosdrecht M.C."/>
            <person name="Daims H."/>
        </authorList>
    </citation>
    <scope>NUCLEOTIDE SEQUENCE [LARGE SCALE GENOMIC DNA]</scope>
    <source>
        <strain evidence="3">none</strain>
    </source>
</reference>
<accession>I4EJ44</accession>
<gene>
    <name evidence="2" type="ORF">NITHO_3820003</name>
</gene>
<comment type="caution">
    <text evidence="2">The sequence shown here is derived from an EMBL/GenBank/DDBJ whole genome shotgun (WGS) entry which is preliminary data.</text>
</comment>